<protein>
    <submittedName>
        <fullName evidence="4">Uncharacterized protein</fullName>
    </submittedName>
</protein>
<reference evidence="4 5" key="1">
    <citation type="journal article" date="2015" name="Genome Biol. Evol.">
        <title>Comparative Genomics of a Bacterivorous Green Alga Reveals Evolutionary Causalities and Consequences of Phago-Mixotrophic Mode of Nutrition.</title>
        <authorList>
            <person name="Burns J.A."/>
            <person name="Paasch A."/>
            <person name="Narechania A."/>
            <person name="Kim E."/>
        </authorList>
    </citation>
    <scope>NUCLEOTIDE SEQUENCE [LARGE SCALE GENOMIC DNA]</scope>
    <source>
        <strain evidence="4 5">PLY_AMNH</strain>
    </source>
</reference>
<sequence>MVQQLSCHPKRLTVLKDFDISANRWALRQSHTLQALPVQANHFPGFPTTQRSGFLPKVVRFWGAHYATTRQSHPRLGGFTGVSCCATPAKPVEDSSSLSTERPSLLEAAYRFPDRPAIVSADQTFSYADLLVSAQATALEIQSAAIDDAEAIVSKAQIGPRVAIMVPPGAEYVASTWATWMCGGVVVPLAISNPPSELEYVIKDSKANVVLGTQQYEEVLQPICELWGLQLVVVGAITPDCGKGATVPRVPHFAKDTGALIIYTSGTTGRPKGVLHTHKNLISQVRSLTDAWEWSQDDRILHCLPLHHIHGIVNALYCAHYNGALVEFMPSFSPGEVWKRLMRQVNPVTVFMGVPTMYVILMRKFEGLGAEAQRQAAAAAAALRLTVSGSAACPVSVMASWEKITGQRLLERYGMTEIGMALSNPLKPMHQRRAGTVGRPLPSVEVRIGGLGPTEVGQGELGVRGSTVFCEYFGRAEATASSFDRDGYFLTGDTAEVDEDGVYTILGRTSVDIIKSGGYKLSALEIENHLLEHPSIRECAVVGLPDEVYGEIVAAVIVCEEGEPPLEGDDLRVWAKDHMAIYKIPRVTKVLDGLPRNAMGKVNKKELIKSVFPSE</sequence>
<dbReference type="AlphaFoldDB" id="A0AAE0BTD9"/>
<dbReference type="InterPro" id="IPR042099">
    <property type="entry name" value="ANL_N_sf"/>
</dbReference>
<proteinExistence type="inferred from homology"/>
<dbReference type="Gene3D" id="3.40.50.12780">
    <property type="entry name" value="N-terminal domain of ligase-like"/>
    <property type="match status" value="1"/>
</dbReference>
<dbReference type="GO" id="GO:0006631">
    <property type="term" value="P:fatty acid metabolic process"/>
    <property type="evidence" value="ECO:0007669"/>
    <property type="project" value="TreeGrafter"/>
</dbReference>
<dbReference type="InterPro" id="IPR025110">
    <property type="entry name" value="AMP-bd_C"/>
</dbReference>
<dbReference type="Proteomes" id="UP001190700">
    <property type="component" value="Unassembled WGS sequence"/>
</dbReference>
<organism evidence="4 5">
    <name type="scientific">Cymbomonas tetramitiformis</name>
    <dbReference type="NCBI Taxonomy" id="36881"/>
    <lineage>
        <taxon>Eukaryota</taxon>
        <taxon>Viridiplantae</taxon>
        <taxon>Chlorophyta</taxon>
        <taxon>Pyramimonadophyceae</taxon>
        <taxon>Pyramimonadales</taxon>
        <taxon>Pyramimonadaceae</taxon>
        <taxon>Cymbomonas</taxon>
    </lineage>
</organism>
<gene>
    <name evidence="4" type="ORF">CYMTET_47838</name>
</gene>
<dbReference type="InterPro" id="IPR020845">
    <property type="entry name" value="AMP-binding_CS"/>
</dbReference>
<comment type="caution">
    <text evidence="4">The sequence shown here is derived from an EMBL/GenBank/DDBJ whole genome shotgun (WGS) entry which is preliminary data.</text>
</comment>
<dbReference type="PANTHER" id="PTHR43201:SF8">
    <property type="entry name" value="ACYL-COA SYNTHETASE FAMILY MEMBER 3"/>
    <property type="match status" value="1"/>
</dbReference>
<evidence type="ECO:0000313" key="5">
    <source>
        <dbReference type="Proteomes" id="UP001190700"/>
    </source>
</evidence>
<feature type="domain" description="AMP-dependent synthetase/ligase" evidence="2">
    <location>
        <begin position="107"/>
        <end position="473"/>
    </location>
</feature>
<dbReference type="Pfam" id="PF00501">
    <property type="entry name" value="AMP-binding"/>
    <property type="match status" value="1"/>
</dbReference>
<comment type="similarity">
    <text evidence="1">Belongs to the ATP-dependent AMP-binding enzyme family.</text>
</comment>
<dbReference type="Pfam" id="PF13193">
    <property type="entry name" value="AMP-binding_C"/>
    <property type="match status" value="1"/>
</dbReference>
<dbReference type="EMBL" id="LGRX02033161">
    <property type="protein sequence ID" value="KAK3242473.1"/>
    <property type="molecule type" value="Genomic_DNA"/>
</dbReference>
<name>A0AAE0BTD9_9CHLO</name>
<dbReference type="InterPro" id="IPR045851">
    <property type="entry name" value="AMP-bd_C_sf"/>
</dbReference>
<accession>A0AAE0BTD9</accession>
<feature type="domain" description="AMP-binding enzyme C-terminal" evidence="3">
    <location>
        <begin position="525"/>
        <end position="601"/>
    </location>
</feature>
<evidence type="ECO:0000256" key="1">
    <source>
        <dbReference type="ARBA" id="ARBA00006432"/>
    </source>
</evidence>
<dbReference type="Gene3D" id="3.30.300.30">
    <property type="match status" value="1"/>
</dbReference>
<evidence type="ECO:0000259" key="2">
    <source>
        <dbReference type="Pfam" id="PF00501"/>
    </source>
</evidence>
<dbReference type="CDD" id="cd05941">
    <property type="entry name" value="MCS"/>
    <property type="match status" value="1"/>
</dbReference>
<dbReference type="InterPro" id="IPR000873">
    <property type="entry name" value="AMP-dep_synth/lig_dom"/>
</dbReference>
<dbReference type="GO" id="GO:0031956">
    <property type="term" value="F:medium-chain fatty acid-CoA ligase activity"/>
    <property type="evidence" value="ECO:0007669"/>
    <property type="project" value="TreeGrafter"/>
</dbReference>
<keyword evidence="5" id="KW-1185">Reference proteome</keyword>
<dbReference type="SUPFAM" id="SSF56801">
    <property type="entry name" value="Acetyl-CoA synthetase-like"/>
    <property type="match status" value="1"/>
</dbReference>
<dbReference type="PROSITE" id="PS00455">
    <property type="entry name" value="AMP_BINDING"/>
    <property type="match status" value="1"/>
</dbReference>
<evidence type="ECO:0000313" key="4">
    <source>
        <dbReference type="EMBL" id="KAK3242473.1"/>
    </source>
</evidence>
<dbReference type="PANTHER" id="PTHR43201">
    <property type="entry name" value="ACYL-COA SYNTHETASE"/>
    <property type="match status" value="1"/>
</dbReference>
<evidence type="ECO:0000259" key="3">
    <source>
        <dbReference type="Pfam" id="PF13193"/>
    </source>
</evidence>